<evidence type="ECO:0000256" key="2">
    <source>
        <dbReference type="ARBA" id="ARBA00022723"/>
    </source>
</evidence>
<dbReference type="SFLD" id="SFLDG01144">
    <property type="entry name" value="C2.B.4:_PGP_Like"/>
    <property type="match status" value="1"/>
</dbReference>
<evidence type="ECO:0000256" key="3">
    <source>
        <dbReference type="ARBA" id="ARBA00022801"/>
    </source>
</evidence>
<dbReference type="RefSeq" id="WP_039468387.1">
    <property type="nucleotide sequence ID" value="NZ_JWLZ01000208.1"/>
</dbReference>
<dbReference type="GO" id="GO:0016791">
    <property type="term" value="F:phosphatase activity"/>
    <property type="evidence" value="ECO:0007669"/>
    <property type="project" value="UniProtKB-ARBA"/>
</dbReference>
<dbReference type="PROSITE" id="PS01229">
    <property type="entry name" value="COF_2"/>
    <property type="match status" value="1"/>
</dbReference>
<evidence type="ECO:0000256" key="1">
    <source>
        <dbReference type="ARBA" id="ARBA00001946"/>
    </source>
</evidence>
<dbReference type="GO" id="GO:0000287">
    <property type="term" value="F:magnesium ion binding"/>
    <property type="evidence" value="ECO:0007669"/>
    <property type="project" value="UniProtKB-ARBA"/>
</dbReference>
<dbReference type="EMBL" id="JWLZ01000208">
    <property type="protein sequence ID" value="KHT60510.1"/>
    <property type="molecule type" value="Genomic_DNA"/>
</dbReference>
<comment type="similarity">
    <text evidence="5">Belongs to the HAD-like hydrolase superfamily. Cof family.</text>
</comment>
<dbReference type="CDD" id="cd07516">
    <property type="entry name" value="HAD_Pase"/>
    <property type="match status" value="1"/>
</dbReference>
<comment type="cofactor">
    <cofactor evidence="1">
        <name>Mg(2+)</name>
        <dbReference type="ChEBI" id="CHEBI:18420"/>
    </cofactor>
</comment>
<dbReference type="Gene3D" id="3.40.50.1000">
    <property type="entry name" value="HAD superfamily/HAD-like"/>
    <property type="match status" value="1"/>
</dbReference>
<dbReference type="PANTHER" id="PTHR47267:SF4">
    <property type="entry name" value="PYRIDOXAL PHOSPHATE PHOSPHATASE YIGL"/>
    <property type="match status" value="1"/>
</dbReference>
<dbReference type="PROSITE" id="PS01228">
    <property type="entry name" value="COF_1"/>
    <property type="match status" value="1"/>
</dbReference>
<dbReference type="Gene3D" id="3.30.1240.10">
    <property type="match status" value="1"/>
</dbReference>
<evidence type="ECO:0000313" key="7">
    <source>
        <dbReference type="Proteomes" id="UP000031278"/>
    </source>
</evidence>
<dbReference type="InterPro" id="IPR000150">
    <property type="entry name" value="Cof"/>
</dbReference>
<organism evidence="6 7">
    <name type="scientific">Photobacterium gaetbulicola</name>
    <dbReference type="NCBI Taxonomy" id="1295392"/>
    <lineage>
        <taxon>Bacteria</taxon>
        <taxon>Pseudomonadati</taxon>
        <taxon>Pseudomonadota</taxon>
        <taxon>Gammaproteobacteria</taxon>
        <taxon>Vibrionales</taxon>
        <taxon>Vibrionaceae</taxon>
        <taxon>Photobacterium</taxon>
    </lineage>
</organism>
<gene>
    <name evidence="6" type="ORF">RJ45_23360</name>
</gene>
<evidence type="ECO:0000256" key="4">
    <source>
        <dbReference type="ARBA" id="ARBA00022842"/>
    </source>
</evidence>
<comment type="caution">
    <text evidence="6">The sequence shown here is derived from an EMBL/GenBank/DDBJ whole genome shotgun (WGS) entry which is preliminary data.</text>
</comment>
<protein>
    <submittedName>
        <fullName evidence="6">Hydrolase</fullName>
    </submittedName>
</protein>
<dbReference type="NCBIfam" id="TIGR00099">
    <property type="entry name" value="Cof-subfamily"/>
    <property type="match status" value="1"/>
</dbReference>
<sequence>MYKIIASDLDGTLLTPDHKIAPFTKDTLNQLHHQGKDFIFATGRHHIDVAGLREQLGIPAYMITSNGARVHNCKNEVIFQQDVQPEVITGIIAMTKHDPALKIHIYRNDDWLLNQEDPSLREFHDSFSYQLFDVDNPPLEGVAKIFFTRDDRDHDKLVEWEDKINAQFGDKANVAFSTPWCLEVMDANVSKGHALEAVAKEKGYALSDCIAFGDGMNDVEMLTMAGKGLVMGTSHDKVKKALPHNEVIGNCSDEAVAHYLSGLLLK</sequence>
<keyword evidence="3 6" id="KW-0378">Hydrolase</keyword>
<evidence type="ECO:0000256" key="5">
    <source>
        <dbReference type="ARBA" id="ARBA00034778"/>
    </source>
</evidence>
<dbReference type="SUPFAM" id="SSF56784">
    <property type="entry name" value="HAD-like"/>
    <property type="match status" value="1"/>
</dbReference>
<dbReference type="NCBIfam" id="TIGR01484">
    <property type="entry name" value="HAD-SF-IIB"/>
    <property type="match status" value="1"/>
</dbReference>
<name>A0A0B9G6F9_9GAMM</name>
<proteinExistence type="inferred from homology"/>
<evidence type="ECO:0000313" key="6">
    <source>
        <dbReference type="EMBL" id="KHT60510.1"/>
    </source>
</evidence>
<dbReference type="AlphaFoldDB" id="A0A0B9G6F9"/>
<dbReference type="Proteomes" id="UP000031278">
    <property type="component" value="Unassembled WGS sequence"/>
</dbReference>
<keyword evidence="4" id="KW-0460">Magnesium</keyword>
<reference evidence="6 7" key="1">
    <citation type="submission" date="2014-12" db="EMBL/GenBank/DDBJ databases">
        <title>Genome sequencing of Photobacterium gaetbulicola AD005a.</title>
        <authorList>
            <person name="Adrian T.G.S."/>
            <person name="Chan K.G."/>
        </authorList>
    </citation>
    <scope>NUCLEOTIDE SEQUENCE [LARGE SCALE GENOMIC DNA]</scope>
    <source>
        <strain evidence="6 7">AD005a</strain>
    </source>
</reference>
<keyword evidence="2" id="KW-0479">Metal-binding</keyword>
<dbReference type="InterPro" id="IPR006379">
    <property type="entry name" value="HAD-SF_hydro_IIB"/>
</dbReference>
<dbReference type="SFLD" id="SFLDG01140">
    <property type="entry name" value="C2.B:_Phosphomannomutase_and_P"/>
    <property type="match status" value="1"/>
</dbReference>
<dbReference type="SFLD" id="SFLDS00003">
    <property type="entry name" value="Haloacid_Dehalogenase"/>
    <property type="match status" value="1"/>
</dbReference>
<dbReference type="Pfam" id="PF08282">
    <property type="entry name" value="Hydrolase_3"/>
    <property type="match status" value="1"/>
</dbReference>
<accession>A0A0B9G6F9</accession>
<dbReference type="InterPro" id="IPR036412">
    <property type="entry name" value="HAD-like_sf"/>
</dbReference>
<dbReference type="InterPro" id="IPR023214">
    <property type="entry name" value="HAD_sf"/>
</dbReference>
<dbReference type="PANTHER" id="PTHR47267">
    <property type="match status" value="1"/>
</dbReference>